<comment type="caution">
    <text evidence="1">The sequence shown here is derived from an EMBL/GenBank/DDBJ whole genome shotgun (WGS) entry which is preliminary data.</text>
</comment>
<evidence type="ECO:0000313" key="1">
    <source>
        <dbReference type="EMBL" id="PKB96111.1"/>
    </source>
</evidence>
<reference evidence="1 2" key="1">
    <citation type="submission" date="2016-04" db="EMBL/GenBank/DDBJ databases">
        <title>Genome analyses suggest a sexual origin of heterokaryosis in a supposedly ancient asexual fungus.</title>
        <authorList>
            <person name="Ropars J."/>
            <person name="Sedzielewska K."/>
            <person name="Noel J."/>
            <person name="Charron P."/>
            <person name="Farinelli L."/>
            <person name="Marton T."/>
            <person name="Kruger M."/>
            <person name="Pelin A."/>
            <person name="Brachmann A."/>
            <person name="Corradi N."/>
        </authorList>
    </citation>
    <scope>NUCLEOTIDE SEQUENCE [LARGE SCALE GENOMIC DNA]</scope>
    <source>
        <strain evidence="1 2">A5</strain>
    </source>
</reference>
<gene>
    <name evidence="1" type="ORF">RhiirA5_385558</name>
</gene>
<dbReference type="Proteomes" id="UP000232722">
    <property type="component" value="Unassembled WGS sequence"/>
</dbReference>
<name>A0A2N0NNF5_9GLOM</name>
<dbReference type="AlphaFoldDB" id="A0A2N0NNF5"/>
<proteinExistence type="predicted"/>
<accession>A0A2N0NNF5</accession>
<organism evidence="1 2">
    <name type="scientific">Rhizophagus irregularis</name>
    <dbReference type="NCBI Taxonomy" id="588596"/>
    <lineage>
        <taxon>Eukaryota</taxon>
        <taxon>Fungi</taxon>
        <taxon>Fungi incertae sedis</taxon>
        <taxon>Mucoromycota</taxon>
        <taxon>Glomeromycotina</taxon>
        <taxon>Glomeromycetes</taxon>
        <taxon>Glomerales</taxon>
        <taxon>Glomeraceae</taxon>
        <taxon>Rhizophagus</taxon>
    </lineage>
</organism>
<protein>
    <submittedName>
        <fullName evidence="1">Uncharacterized protein</fullName>
    </submittedName>
</protein>
<reference evidence="1 2" key="2">
    <citation type="submission" date="2017-09" db="EMBL/GenBank/DDBJ databases">
        <title>Extensive intraspecific genome diversity in a model arbuscular mycorrhizal fungus.</title>
        <authorList>
            <person name="Chen E.C."/>
            <person name="Morin E."/>
            <person name="Beaudet D."/>
            <person name="Noel J."/>
            <person name="Ndikumana S."/>
            <person name="Charron P."/>
            <person name="St-Onge C."/>
            <person name="Giorgi J."/>
            <person name="Grigoriev I.V."/>
            <person name="Roux C."/>
            <person name="Martin F.M."/>
            <person name="Corradi N."/>
        </authorList>
    </citation>
    <scope>NUCLEOTIDE SEQUENCE [LARGE SCALE GENOMIC DNA]</scope>
    <source>
        <strain evidence="1 2">A5</strain>
    </source>
</reference>
<sequence length="107" mass="12224">MKLGPASRLADFIKECKERKKRSFTSYKTQKDLKEVLAKYGIDGNGIGAIHQFPPSQMMVYQVICYHNISVRYHKPDIDVIETPLDLDILSAFLDVTFEVSAILVFQ</sequence>
<dbReference type="EMBL" id="LLXJ01004149">
    <property type="protein sequence ID" value="PKB96111.1"/>
    <property type="molecule type" value="Genomic_DNA"/>
</dbReference>
<evidence type="ECO:0000313" key="2">
    <source>
        <dbReference type="Proteomes" id="UP000232722"/>
    </source>
</evidence>